<accession>A0AAW2NHX2</accession>
<name>A0AAW2NHX2_9LAMI</name>
<dbReference type="AlphaFoldDB" id="A0AAW2NHX2"/>
<comment type="caution">
    <text evidence="1">The sequence shown here is derived from an EMBL/GenBank/DDBJ whole genome shotgun (WGS) entry which is preliminary data.</text>
</comment>
<dbReference type="PANTHER" id="PTHR11439">
    <property type="entry name" value="GAG-POL-RELATED RETROTRANSPOSON"/>
    <property type="match status" value="1"/>
</dbReference>
<dbReference type="PANTHER" id="PTHR11439:SF496">
    <property type="entry name" value="RNA-DIRECTED DNA POLYMERASE"/>
    <property type="match status" value="1"/>
</dbReference>
<protein>
    <submittedName>
        <fullName evidence="1">Retrovirus-related Pol polyprotein from transposon RE2</fullName>
    </submittedName>
</protein>
<dbReference type="CDD" id="cd09272">
    <property type="entry name" value="RNase_HI_RT_Ty1"/>
    <property type="match status" value="1"/>
</dbReference>
<gene>
    <name evidence="1" type="ORF">Scaly_1921900</name>
</gene>
<dbReference type="EMBL" id="JACGWM010000011">
    <property type="protein sequence ID" value="KAL0342593.1"/>
    <property type="molecule type" value="Genomic_DNA"/>
</dbReference>
<organism evidence="1">
    <name type="scientific">Sesamum calycinum</name>
    <dbReference type="NCBI Taxonomy" id="2727403"/>
    <lineage>
        <taxon>Eukaryota</taxon>
        <taxon>Viridiplantae</taxon>
        <taxon>Streptophyta</taxon>
        <taxon>Embryophyta</taxon>
        <taxon>Tracheophyta</taxon>
        <taxon>Spermatophyta</taxon>
        <taxon>Magnoliopsida</taxon>
        <taxon>eudicotyledons</taxon>
        <taxon>Gunneridae</taxon>
        <taxon>Pentapetalae</taxon>
        <taxon>asterids</taxon>
        <taxon>lamiids</taxon>
        <taxon>Lamiales</taxon>
        <taxon>Pedaliaceae</taxon>
        <taxon>Sesamum</taxon>
    </lineage>
</organism>
<evidence type="ECO:0000313" key="1">
    <source>
        <dbReference type="EMBL" id="KAL0342593.1"/>
    </source>
</evidence>
<reference evidence="1" key="1">
    <citation type="submission" date="2020-06" db="EMBL/GenBank/DDBJ databases">
        <authorList>
            <person name="Li T."/>
            <person name="Hu X."/>
            <person name="Zhang T."/>
            <person name="Song X."/>
            <person name="Zhang H."/>
            <person name="Dai N."/>
            <person name="Sheng W."/>
            <person name="Hou X."/>
            <person name="Wei L."/>
        </authorList>
    </citation>
    <scope>NUCLEOTIDE SEQUENCE</scope>
    <source>
        <strain evidence="1">KEN8</strain>
        <tissue evidence="1">Leaf</tissue>
    </source>
</reference>
<proteinExistence type="predicted"/>
<reference evidence="1" key="2">
    <citation type="journal article" date="2024" name="Plant">
        <title>Genomic evolution and insights into agronomic trait innovations of Sesamum species.</title>
        <authorList>
            <person name="Miao H."/>
            <person name="Wang L."/>
            <person name="Qu L."/>
            <person name="Liu H."/>
            <person name="Sun Y."/>
            <person name="Le M."/>
            <person name="Wang Q."/>
            <person name="Wei S."/>
            <person name="Zheng Y."/>
            <person name="Lin W."/>
            <person name="Duan Y."/>
            <person name="Cao H."/>
            <person name="Xiong S."/>
            <person name="Wang X."/>
            <person name="Wei L."/>
            <person name="Li C."/>
            <person name="Ma Q."/>
            <person name="Ju M."/>
            <person name="Zhao R."/>
            <person name="Li G."/>
            <person name="Mu C."/>
            <person name="Tian Q."/>
            <person name="Mei H."/>
            <person name="Zhang T."/>
            <person name="Gao T."/>
            <person name="Zhang H."/>
        </authorList>
    </citation>
    <scope>NUCLEOTIDE SEQUENCE</scope>
    <source>
        <strain evidence="1">KEN8</strain>
    </source>
</reference>
<dbReference type="Pfam" id="PF14223">
    <property type="entry name" value="Retrotran_gag_2"/>
    <property type="match status" value="1"/>
</dbReference>
<sequence>MKEVYAIPDRHTTYVATKEFFKAKMTEGSSMQEHGVKMLSLVEKLEDLKVGLDNDTYINVILQLLPLSYDSFIVNFNMNGLDKSINELINMLQKTLRALPLLQWEWARKRGRRVVSNSRGQTISALIAVRKGIGSISNQGMLVIEVNMITNSASWILDTGCGAHICNDLQVLQRSRKLSKDEVVLRLGDGKATFELLINKNCFYLMKDDSSHLLGKLNNGLYILQKSDWIMTAQNKRKLDNLENAKIWHARLGHISQDRMKSYVYLMRYKFEAFVRFKEFKLEVENQIDRQLECHNLLSGMVFLGMTGQLDNDPKTTEKMSDKGKWLEAMTSKMDSIQVWTDLYGSTRGFTVVGKEQKKKVSGSSDVFLVLYVDDILGTLKHGYPLKMLGDTKAWLSTQFSMKDLDIRRVLGEAYWTVVKIILKYLRRTKDVFLVYGGGELILEGFSDASFQSDDDDAKSQSGFVFKLNASEAAKEAVWIKNYIQELGVVPSIAEPVVILCDNNGAIAQARKPRSHHRSNHILKRYHLLKEMVGRDDIRMDRVSSVENTADPLTKPVSQITHAQHLGKMGALGQVGDY</sequence>